<comment type="similarity">
    <text evidence="1 8">Belongs to the ATPase alpha/beta chains family.</text>
</comment>
<dbReference type="SUPFAM" id="SSF52540">
    <property type="entry name" value="P-loop containing nucleoside triphosphate hydrolases"/>
    <property type="match status" value="1"/>
</dbReference>
<evidence type="ECO:0000256" key="6">
    <source>
        <dbReference type="ARBA" id="ARBA00023136"/>
    </source>
</evidence>
<dbReference type="GO" id="GO:0005886">
    <property type="term" value="C:plasma membrane"/>
    <property type="evidence" value="ECO:0007669"/>
    <property type="project" value="UniProtKB-SubCell"/>
</dbReference>
<dbReference type="GO" id="GO:0033178">
    <property type="term" value="C:proton-transporting two-sector ATPase complex, catalytic domain"/>
    <property type="evidence" value="ECO:0007669"/>
    <property type="project" value="InterPro"/>
</dbReference>
<dbReference type="PIRSF" id="PIRSF039114">
    <property type="entry name" value="V-ATPsynth_beta/V-ATPase_B"/>
    <property type="match status" value="1"/>
</dbReference>
<dbReference type="InterPro" id="IPR055190">
    <property type="entry name" value="ATP-synt_VA_C"/>
</dbReference>
<dbReference type="NCBIfam" id="NF003235">
    <property type="entry name" value="PRK04196.1"/>
    <property type="match status" value="1"/>
</dbReference>
<evidence type="ECO:0000256" key="4">
    <source>
        <dbReference type="ARBA" id="ARBA00022781"/>
    </source>
</evidence>
<dbReference type="Pfam" id="PF02874">
    <property type="entry name" value="ATP-synt_ab_N"/>
    <property type="match status" value="1"/>
</dbReference>
<dbReference type="GO" id="GO:0046933">
    <property type="term" value="F:proton-transporting ATP synthase activity, rotational mechanism"/>
    <property type="evidence" value="ECO:0007669"/>
    <property type="project" value="UniProtKB-UniRule"/>
</dbReference>
<accession>A0A202E9W2</accession>
<dbReference type="AlphaFoldDB" id="A0A202E9W2"/>
<dbReference type="GO" id="GO:0042777">
    <property type="term" value="P:proton motive force-driven plasma membrane ATP synthesis"/>
    <property type="evidence" value="ECO:0007669"/>
    <property type="project" value="UniProtKB-UniRule"/>
</dbReference>
<dbReference type="Proteomes" id="UP000196084">
    <property type="component" value="Unassembled WGS sequence"/>
</dbReference>
<dbReference type="EMBL" id="MWPH01000002">
    <property type="protein sequence ID" value="OVE85056.1"/>
    <property type="molecule type" value="Genomic_DNA"/>
</dbReference>
<keyword evidence="4 8" id="KW-0375">Hydrogen ion transport</keyword>
<protein>
    <recommendedName>
        <fullName evidence="8">A-type ATP synthase subunit B</fullName>
    </recommendedName>
</protein>
<dbReference type="NCBIfam" id="TIGR01041">
    <property type="entry name" value="ATP_syn_B_arch"/>
    <property type="match status" value="1"/>
</dbReference>
<evidence type="ECO:0000313" key="13">
    <source>
        <dbReference type="Proteomes" id="UP000196084"/>
    </source>
</evidence>
<evidence type="ECO:0000259" key="10">
    <source>
        <dbReference type="Pfam" id="PF02874"/>
    </source>
</evidence>
<evidence type="ECO:0000313" key="12">
    <source>
        <dbReference type="EMBL" id="OVE85056.1"/>
    </source>
</evidence>
<dbReference type="PANTHER" id="PTHR43389:SF4">
    <property type="entry name" value="V-TYPE PROTON ATPASE SUBUNIT B"/>
    <property type="match status" value="1"/>
</dbReference>
<proteinExistence type="inferred from homology"/>
<dbReference type="GO" id="GO:0005524">
    <property type="term" value="F:ATP binding"/>
    <property type="evidence" value="ECO:0007669"/>
    <property type="project" value="UniProtKB-UniRule"/>
</dbReference>
<dbReference type="CDD" id="cd18118">
    <property type="entry name" value="ATP-synt_V_A-type_beta_N"/>
    <property type="match status" value="1"/>
</dbReference>
<evidence type="ECO:0000256" key="3">
    <source>
        <dbReference type="ARBA" id="ARBA00022475"/>
    </source>
</evidence>
<reference evidence="12 13" key="1">
    <citation type="submission" date="2017-02" db="EMBL/GenBank/DDBJ databases">
        <title>Natronthermophilus aegyptiacus gen. nov.,sp. nov., an aerobic, extremely halophilic alkalithermophilic archaeon isolated from the athalassohaline Wadi An Natrun, Egypt.</title>
        <authorList>
            <person name="Zhao B."/>
        </authorList>
    </citation>
    <scope>NUCLEOTIDE SEQUENCE [LARGE SCALE GENOMIC DNA]</scope>
    <source>
        <strain evidence="12 13">CGMCC 1.3597</strain>
    </source>
</reference>
<keyword evidence="3 8" id="KW-1003">Cell membrane</keyword>
<dbReference type="InterPro" id="IPR022879">
    <property type="entry name" value="V-ATPase_su_B/beta"/>
</dbReference>
<dbReference type="HAMAP" id="MF_00310">
    <property type="entry name" value="ATP_synth_B_arch"/>
    <property type="match status" value="1"/>
</dbReference>
<feature type="domain" description="ATPase F1/V1/A1 complex alpha/beta subunit nucleotide-binding" evidence="9">
    <location>
        <begin position="129"/>
        <end position="354"/>
    </location>
</feature>
<dbReference type="SUPFAM" id="SSF47917">
    <property type="entry name" value="C-terminal domain of alpha and beta subunits of F1 ATP synthase"/>
    <property type="match status" value="1"/>
</dbReference>
<dbReference type="InterPro" id="IPR020003">
    <property type="entry name" value="ATPase_a/bsu_AS"/>
</dbReference>
<dbReference type="OrthoDB" id="32941at2157"/>
<dbReference type="Gene3D" id="3.40.50.12240">
    <property type="match status" value="1"/>
</dbReference>
<dbReference type="Pfam" id="PF22919">
    <property type="entry name" value="ATP-synt_VA_C"/>
    <property type="match status" value="1"/>
</dbReference>
<dbReference type="InterPro" id="IPR027417">
    <property type="entry name" value="P-loop_NTPase"/>
</dbReference>
<keyword evidence="6 8" id="KW-0472">Membrane</keyword>
<dbReference type="InterPro" id="IPR000194">
    <property type="entry name" value="ATPase_F1/V1/A1_a/bsu_nucl-bd"/>
</dbReference>
<sequence length="475" mass="52359">MKEYQTITEISGPLVFAEVDEPVGYDEIVEIETPQGDTLRGQVLESSDGLVSIQVFEGTSGIDRNASVRFLGETMKMPVTEDLLGRVLDGSGNPIDGGPEIVPDERQDIVGEAINPYSREYPEEFIQTGVSAIDGMNTLVRGQKLPIFSGSGLPHNELALQIARQATVPEEEEGDDEDGSEFAVIFGAMGITAEEANEFMDDFERTGALERSVVFMNLADDPAVERQVTPRLALTTAEYLAFEKGYHVLVILTDMTNYCEALREIGAAREEVPGRRGYPGYMYTDLAQLYERAGRIEGREGSVTQVPILTMPGDDDTHPIPDLTGYITEGQIMMDRDLNSQGVEPPINVSPSLSRLMDDGIGEGLTREDHGDVADQLFAAYAEGKDLRDLVNIVGREALSERDNKFLDFADRFEAEFVQQGYNTNRTIDETLEIGWDLLSALPKTELNRIDEELIEEHYREDVGEGAAAEPAQAD</sequence>
<keyword evidence="2 8" id="KW-0813">Transport</keyword>
<evidence type="ECO:0000256" key="1">
    <source>
        <dbReference type="ARBA" id="ARBA00008936"/>
    </source>
</evidence>
<evidence type="ECO:0000256" key="5">
    <source>
        <dbReference type="ARBA" id="ARBA00023065"/>
    </source>
</evidence>
<keyword evidence="7 8" id="KW-0066">ATP synthesis</keyword>
<gene>
    <name evidence="8" type="primary">atpB</name>
    <name evidence="12" type="ORF">B2G88_11945</name>
</gene>
<comment type="caution">
    <text evidence="12">The sequence shown here is derived from an EMBL/GenBank/DDBJ whole genome shotgun (WGS) entry which is preliminary data.</text>
</comment>
<dbReference type="CDD" id="cd01135">
    <property type="entry name" value="V_A-ATPase_B"/>
    <property type="match status" value="1"/>
</dbReference>
<feature type="domain" description="ATP synthase A/B type C-terminal" evidence="11">
    <location>
        <begin position="359"/>
        <end position="458"/>
    </location>
</feature>
<dbReference type="Pfam" id="PF00006">
    <property type="entry name" value="ATP-synt_ab"/>
    <property type="match status" value="1"/>
</dbReference>
<dbReference type="InterPro" id="IPR005724">
    <property type="entry name" value="ATPase_A1-cplx_bsu"/>
</dbReference>
<comment type="subcellular location">
    <subcellularLocation>
        <location evidence="8">Cell membrane</location>
        <topology evidence="8">Peripheral membrane protein</topology>
    </subcellularLocation>
</comment>
<dbReference type="CDD" id="cd18112">
    <property type="entry name" value="ATP-synt_V_A-type_beta_C"/>
    <property type="match status" value="1"/>
</dbReference>
<organism evidence="12 13">
    <name type="scientific">Natronolimnobius baerhuensis</name>
    <dbReference type="NCBI Taxonomy" id="253108"/>
    <lineage>
        <taxon>Archaea</taxon>
        <taxon>Methanobacteriati</taxon>
        <taxon>Methanobacteriota</taxon>
        <taxon>Stenosarchaea group</taxon>
        <taxon>Halobacteria</taxon>
        <taxon>Halobacteriales</taxon>
        <taxon>Natrialbaceae</taxon>
        <taxon>Natronolimnobius</taxon>
    </lineage>
</organism>
<dbReference type="PANTHER" id="PTHR43389">
    <property type="entry name" value="V-TYPE PROTON ATPASE SUBUNIT B"/>
    <property type="match status" value="1"/>
</dbReference>
<dbReference type="PROSITE" id="PS00152">
    <property type="entry name" value="ATPASE_ALPHA_BETA"/>
    <property type="match status" value="1"/>
</dbReference>
<keyword evidence="5 8" id="KW-0406">Ion transport</keyword>
<evidence type="ECO:0000256" key="7">
    <source>
        <dbReference type="ARBA" id="ARBA00023310"/>
    </source>
</evidence>
<evidence type="ECO:0000256" key="8">
    <source>
        <dbReference type="HAMAP-Rule" id="MF_00310"/>
    </source>
</evidence>
<keyword evidence="13" id="KW-1185">Reference proteome</keyword>
<dbReference type="RefSeq" id="WP_054862640.1">
    <property type="nucleotide sequence ID" value="NZ_MWPH01000002.1"/>
</dbReference>
<evidence type="ECO:0000259" key="11">
    <source>
        <dbReference type="Pfam" id="PF22919"/>
    </source>
</evidence>
<dbReference type="InterPro" id="IPR004100">
    <property type="entry name" value="ATPase_F1/V1/A1_a/bsu_N"/>
</dbReference>
<feature type="domain" description="ATPase F1/V1/A1 complex alpha/beta subunit N-terminal" evidence="10">
    <location>
        <begin position="7"/>
        <end position="72"/>
    </location>
</feature>
<evidence type="ECO:0000256" key="2">
    <source>
        <dbReference type="ARBA" id="ARBA00022448"/>
    </source>
</evidence>
<name>A0A202E9W2_9EURY</name>
<comment type="function">
    <text evidence="8">Component of the A-type ATP synthase that produces ATP from ADP in the presence of a proton gradient across the membrane. The B chain is a regulatory subunit.</text>
</comment>
<comment type="subunit">
    <text evidence="8">Has multiple subunits with at least A(3), B(3), C, D, E, F, H, I and proteolipid K(x).</text>
</comment>
<evidence type="ECO:0000259" key="9">
    <source>
        <dbReference type="Pfam" id="PF00006"/>
    </source>
</evidence>